<dbReference type="InterPro" id="IPR009057">
    <property type="entry name" value="Homeodomain-like_sf"/>
</dbReference>
<dbReference type="InterPro" id="IPR002078">
    <property type="entry name" value="Sigma_54_int"/>
</dbReference>
<dbReference type="GO" id="GO:0000156">
    <property type="term" value="F:phosphorelay response regulator activity"/>
    <property type="evidence" value="ECO:0007669"/>
    <property type="project" value="InterPro"/>
</dbReference>
<evidence type="ECO:0000256" key="2">
    <source>
        <dbReference type="ARBA" id="ARBA00022840"/>
    </source>
</evidence>
<evidence type="ECO:0000256" key="1">
    <source>
        <dbReference type="ARBA" id="ARBA00022741"/>
    </source>
</evidence>
<evidence type="ECO:0000259" key="5">
    <source>
        <dbReference type="Pfam" id="PF14532"/>
    </source>
</evidence>
<dbReference type="Pfam" id="PF02954">
    <property type="entry name" value="HTH_8"/>
    <property type="match status" value="1"/>
</dbReference>
<dbReference type="SUPFAM" id="SSF52540">
    <property type="entry name" value="P-loop containing nucleoside triphosphate hydrolases"/>
    <property type="match status" value="1"/>
</dbReference>
<dbReference type="Proteomes" id="UP000051248">
    <property type="component" value="Unassembled WGS sequence"/>
</dbReference>
<reference evidence="6 7" key="1">
    <citation type="journal article" date="2015" name="Genome Announc.">
        <title>Expanding the biotechnology potential of lactobacilli through comparative genomics of 213 strains and associated genera.</title>
        <authorList>
            <person name="Sun Z."/>
            <person name="Harris H.M."/>
            <person name="McCann A."/>
            <person name="Guo C."/>
            <person name="Argimon S."/>
            <person name="Zhang W."/>
            <person name="Yang X."/>
            <person name="Jeffery I.B."/>
            <person name="Cooney J.C."/>
            <person name="Kagawa T.F."/>
            <person name="Liu W."/>
            <person name="Song Y."/>
            <person name="Salvetti E."/>
            <person name="Wrobel A."/>
            <person name="Rasinkangas P."/>
            <person name="Parkhill J."/>
            <person name="Rea M.C."/>
            <person name="O'Sullivan O."/>
            <person name="Ritari J."/>
            <person name="Douillard F.P."/>
            <person name="Paul Ross R."/>
            <person name="Yang R."/>
            <person name="Briner A.E."/>
            <person name="Felis G.E."/>
            <person name="de Vos W.M."/>
            <person name="Barrangou R."/>
            <person name="Klaenhammer T.R."/>
            <person name="Caufield P.W."/>
            <person name="Cui Y."/>
            <person name="Zhang H."/>
            <person name="O'Toole P.W."/>
        </authorList>
    </citation>
    <scope>NUCLEOTIDE SEQUENCE [LARGE SCALE GENOMIC DNA]</scope>
    <source>
        <strain evidence="6 7">DSM 19682</strain>
    </source>
</reference>
<dbReference type="GO" id="GO:0043565">
    <property type="term" value="F:sequence-specific DNA binding"/>
    <property type="evidence" value="ECO:0007669"/>
    <property type="project" value="InterPro"/>
</dbReference>
<gene>
    <name evidence="6" type="ORF">FD03_GL001023</name>
</gene>
<dbReference type="GO" id="GO:0005524">
    <property type="term" value="F:ATP binding"/>
    <property type="evidence" value="ECO:0007669"/>
    <property type="project" value="InterPro"/>
</dbReference>
<dbReference type="Pfam" id="PF14532">
    <property type="entry name" value="Sigma54_activ_2"/>
    <property type="match status" value="1"/>
</dbReference>
<feature type="domain" description="Signal transduction response regulator propionate catabolism activator N-terminal" evidence="4">
    <location>
        <begin position="33"/>
        <end position="187"/>
    </location>
</feature>
<dbReference type="InterPro" id="IPR010524">
    <property type="entry name" value="Sig_transdc_resp-reg_PrpR_N"/>
</dbReference>
<dbReference type="InterPro" id="IPR027417">
    <property type="entry name" value="P-loop_NTPase"/>
</dbReference>
<dbReference type="Gene3D" id="3.40.50.2300">
    <property type="match status" value="1"/>
</dbReference>
<dbReference type="PATRIC" id="fig|1423775.4.peg.1051"/>
<sequence length="589" mass="67499">MNVLCISPYQSMHISVQQIYNTYAEQYPNIHVYFEKLDRHEGITALTDMLNERHYDMVISRGGTSALIRQISKIRVVDIGISQYDILSIIQASSRIDKIALVGFPEITVPFQKIADRFQKSVPVYSVQNDTDLNGTLKAIKDSGFNTVIGDTSVENMAEQFNLNTIFITSGEETIKTALLNSFSILEEISASNDQKQIFIHLLNEFNQFFAVFNPDNSLYLKSDGFITDNDLWERFQSTINKGMTNFNYNNSYFKIDTKKYNDKTIYDLRREKIWNDTKSNDFAQLLMDDDKSTQISNLYHTIYDDGFFNKLEAYAQDETNVVILGEKGMSKKYLSNMISKYSNYKNNVPVLLNLSSEKSFNSAMNDDKSILYESGKVCVLDKFNNLPYKIQRNFLNFIDETGFTSRNKIIFIFEQKLSDGIDKNLEGLIANSHLITLKPLRDVIGNSISKLITIIINDYAKHNAKMVTGISDLALDFLLNQSWDNNLVEFIKVINSSLASTESAQVGVKDIQSAEKEYKELKYLYSHDHKASYSPINNYDSTESKTLHEITREAVTNVLFKNSGNKTKTAKELEISRATLWRYLKEDN</sequence>
<protein>
    <recommendedName>
        <fullName evidence="8">Sigma-54 factor interaction domain-containing protein</fullName>
    </recommendedName>
</protein>
<keyword evidence="7" id="KW-1185">Reference proteome</keyword>
<dbReference type="Pfam" id="PF06506">
    <property type="entry name" value="PrpR_N"/>
    <property type="match status" value="1"/>
</dbReference>
<evidence type="ECO:0000313" key="6">
    <source>
        <dbReference type="EMBL" id="KRK80888.1"/>
    </source>
</evidence>
<dbReference type="Gene3D" id="3.40.50.10660">
    <property type="entry name" value="PrpR receptor domain-like"/>
    <property type="match status" value="1"/>
</dbReference>
<dbReference type="PANTHER" id="PTHR32071">
    <property type="entry name" value="TRANSCRIPTIONAL REGULATORY PROTEIN"/>
    <property type="match status" value="1"/>
</dbReference>
<dbReference type="SUPFAM" id="SSF46689">
    <property type="entry name" value="Homeodomain-like"/>
    <property type="match status" value="1"/>
</dbReference>
<dbReference type="InterPro" id="IPR002197">
    <property type="entry name" value="HTH_Fis"/>
</dbReference>
<accession>A0A0R1KC55</accession>
<keyword evidence="2" id="KW-0067">ATP-binding</keyword>
<dbReference type="Gene3D" id="1.10.10.60">
    <property type="entry name" value="Homeodomain-like"/>
    <property type="match status" value="1"/>
</dbReference>
<evidence type="ECO:0000259" key="3">
    <source>
        <dbReference type="Pfam" id="PF02954"/>
    </source>
</evidence>
<dbReference type="AlphaFoldDB" id="A0A0R1KC55"/>
<dbReference type="STRING" id="1423775.FD03_GL001023"/>
<evidence type="ECO:0008006" key="8">
    <source>
        <dbReference type="Google" id="ProtNLM"/>
    </source>
</evidence>
<feature type="domain" description="Sigma-54 factor interaction" evidence="5">
    <location>
        <begin position="309"/>
        <end position="420"/>
    </location>
</feature>
<evidence type="ECO:0000313" key="7">
    <source>
        <dbReference type="Proteomes" id="UP000051248"/>
    </source>
</evidence>
<dbReference type="Gene3D" id="3.40.50.300">
    <property type="entry name" value="P-loop containing nucleotide triphosphate hydrolases"/>
    <property type="match status" value="1"/>
</dbReference>
<organism evidence="6 7">
    <name type="scientific">Companilactobacillus nodensis DSM 19682 = JCM 14932 = NBRC 107160</name>
    <dbReference type="NCBI Taxonomy" id="1423775"/>
    <lineage>
        <taxon>Bacteria</taxon>
        <taxon>Bacillati</taxon>
        <taxon>Bacillota</taxon>
        <taxon>Bacilli</taxon>
        <taxon>Lactobacillales</taxon>
        <taxon>Lactobacillaceae</taxon>
        <taxon>Companilactobacillus</taxon>
    </lineage>
</organism>
<proteinExistence type="predicted"/>
<dbReference type="SUPFAM" id="SSF159800">
    <property type="entry name" value="PrpR receptor domain-like"/>
    <property type="match status" value="1"/>
</dbReference>
<dbReference type="EMBL" id="AZDZ01000002">
    <property type="protein sequence ID" value="KRK80888.1"/>
    <property type="molecule type" value="Genomic_DNA"/>
</dbReference>
<dbReference type="RefSeq" id="WP_235700515.1">
    <property type="nucleotide sequence ID" value="NZ_AZDZ01000002.1"/>
</dbReference>
<name>A0A0R1KC55_9LACO</name>
<dbReference type="eggNOG" id="COG2204">
    <property type="taxonomic scope" value="Bacteria"/>
</dbReference>
<evidence type="ECO:0000259" key="4">
    <source>
        <dbReference type="Pfam" id="PF06506"/>
    </source>
</evidence>
<feature type="domain" description="DNA binding HTH" evidence="3">
    <location>
        <begin position="550"/>
        <end position="587"/>
    </location>
</feature>
<keyword evidence="1" id="KW-0547">Nucleotide-binding</keyword>
<comment type="caution">
    <text evidence="6">The sequence shown here is derived from an EMBL/GenBank/DDBJ whole genome shotgun (WGS) entry which is preliminary data.</text>
</comment>